<dbReference type="Proteomes" id="UP001530315">
    <property type="component" value="Unassembled WGS sequence"/>
</dbReference>
<dbReference type="SMART" id="SM00853">
    <property type="entry name" value="MutL_C"/>
    <property type="match status" value="1"/>
</dbReference>
<dbReference type="Pfam" id="PF08676">
    <property type="entry name" value="MutL_C"/>
    <property type="match status" value="1"/>
</dbReference>
<dbReference type="SUPFAM" id="SSF55874">
    <property type="entry name" value="ATPase domain of HSP90 chaperone/DNA topoisomerase II/histidine kinase"/>
    <property type="match status" value="1"/>
</dbReference>
<gene>
    <name evidence="3" type="ORF">ACHAW5_010140</name>
</gene>
<dbReference type="InterPro" id="IPR038973">
    <property type="entry name" value="MutL/Mlh/Pms-like"/>
</dbReference>
<dbReference type="AlphaFoldDB" id="A0ABD3NZG0"/>
<keyword evidence="4" id="KW-1185">Reference proteome</keyword>
<dbReference type="Gene3D" id="3.30.1540.20">
    <property type="entry name" value="MutL, C-terminal domain, dimerisation subdomain"/>
    <property type="match status" value="1"/>
</dbReference>
<sequence length="668" mass="74805">MGLNEIVVADDGIGIDAEAMRELIGTEYCSNDEGTGRKGETLRSLALLCVEMKVETACWCCDNSVPRQTTSSSGSSKLIVSEKLLRDGSLVFFNRSPGIIPNDNNKATKTGTVVTLRGLFHRHAVRRKHHTQSKQDKASNGREFAHIRACLRLLALSYPTVSFQLRDGTTEKVDLSCSSSLQTLESSRTLSFESRALLLRLRELYPDDFPQEDSTELSLEEDHFRAFGVLCISKDDDDGVAVRNRELEIICINGRLATNRDKLADAISNQMRLLCKGSKSNCRVRFFIHVTSSVSELVGLEVFVKKMVAKAVMESEQTTMDRVRDGNQNSIWTKQKCDMNNGHSRVVIGQQIVSSRSKATHVTKRSRSPTSPFSDAFFDTDHLRMSTEMKPSAVEDLSLRSLEDAFLDEDKPELNYEYDGEQDTAASSWTKQRVEGLENIIAGLAPGTNSKITLSKQMLSSAEVIAQVELKFIIIKTCGIICAVDQHAADERVALEKLERALSNPDMHDDTIIHMTKRSIAKRDLLKQTKVIPSKRISLSQKDMATVKHHWSLIKKWKFEFDFEDNGTLLTLTGLPAVCDRVASVRDFLDFVKELGHLSGGEVCPKFVKNIVARYACRYAIMFGDYVSHEMQIELIRNLAKCNFCFICAHGRPSIIPLFDMNSSSTFV</sequence>
<dbReference type="SUPFAM" id="SSF118116">
    <property type="entry name" value="DNA mismatch repair protein MutL"/>
    <property type="match status" value="1"/>
</dbReference>
<dbReference type="Gene3D" id="3.30.565.10">
    <property type="entry name" value="Histidine kinase-like ATPase, C-terminal domain"/>
    <property type="match status" value="1"/>
</dbReference>
<accession>A0ABD3NZG0</accession>
<dbReference type="InterPro" id="IPR014790">
    <property type="entry name" value="MutL_C"/>
</dbReference>
<dbReference type="InterPro" id="IPR037198">
    <property type="entry name" value="MutL_C_sf"/>
</dbReference>
<dbReference type="PANTHER" id="PTHR10073">
    <property type="entry name" value="DNA MISMATCH REPAIR PROTEIN MLH, PMS, MUTL"/>
    <property type="match status" value="1"/>
</dbReference>
<protein>
    <recommendedName>
        <fullName evidence="2">MutL C-terminal dimerisation domain-containing protein</fullName>
    </recommendedName>
</protein>
<dbReference type="EMBL" id="JALLAZ020001070">
    <property type="protein sequence ID" value="KAL3781340.1"/>
    <property type="molecule type" value="Genomic_DNA"/>
</dbReference>
<dbReference type="InterPro" id="IPR042121">
    <property type="entry name" value="MutL_C_regsub"/>
</dbReference>
<evidence type="ECO:0000313" key="3">
    <source>
        <dbReference type="EMBL" id="KAL3781340.1"/>
    </source>
</evidence>
<evidence type="ECO:0000256" key="1">
    <source>
        <dbReference type="ARBA" id="ARBA00006082"/>
    </source>
</evidence>
<dbReference type="InterPro" id="IPR042120">
    <property type="entry name" value="MutL_C_dimsub"/>
</dbReference>
<feature type="domain" description="MutL C-terminal dimerisation" evidence="2">
    <location>
        <begin position="464"/>
        <end position="627"/>
    </location>
</feature>
<comment type="caution">
    <text evidence="3">The sequence shown here is derived from an EMBL/GenBank/DDBJ whole genome shotgun (WGS) entry which is preliminary data.</text>
</comment>
<dbReference type="InterPro" id="IPR036890">
    <property type="entry name" value="HATPase_C_sf"/>
</dbReference>
<dbReference type="PANTHER" id="PTHR10073:SF47">
    <property type="entry name" value="DNA MISMATCH REPAIR PROTEIN MLH3"/>
    <property type="match status" value="1"/>
</dbReference>
<proteinExistence type="inferred from homology"/>
<evidence type="ECO:0000313" key="4">
    <source>
        <dbReference type="Proteomes" id="UP001530315"/>
    </source>
</evidence>
<name>A0ABD3NZG0_9STRA</name>
<dbReference type="Gene3D" id="3.30.1370.100">
    <property type="entry name" value="MutL, C-terminal domain, regulatory subdomain"/>
    <property type="match status" value="1"/>
</dbReference>
<reference evidence="3 4" key="1">
    <citation type="submission" date="2024-10" db="EMBL/GenBank/DDBJ databases">
        <title>Updated reference genomes for cyclostephanoid diatoms.</title>
        <authorList>
            <person name="Roberts W.R."/>
            <person name="Alverson A.J."/>
        </authorList>
    </citation>
    <scope>NUCLEOTIDE SEQUENCE [LARGE SCALE GENOMIC DNA]</scope>
    <source>
        <strain evidence="3 4">AJA276-08</strain>
    </source>
</reference>
<comment type="similarity">
    <text evidence="1">Belongs to the DNA mismatch repair MutL/HexB family.</text>
</comment>
<organism evidence="3 4">
    <name type="scientific">Stephanodiscus triporus</name>
    <dbReference type="NCBI Taxonomy" id="2934178"/>
    <lineage>
        <taxon>Eukaryota</taxon>
        <taxon>Sar</taxon>
        <taxon>Stramenopiles</taxon>
        <taxon>Ochrophyta</taxon>
        <taxon>Bacillariophyta</taxon>
        <taxon>Coscinodiscophyceae</taxon>
        <taxon>Thalassiosirophycidae</taxon>
        <taxon>Stephanodiscales</taxon>
        <taxon>Stephanodiscaceae</taxon>
        <taxon>Stephanodiscus</taxon>
    </lineage>
</organism>
<evidence type="ECO:0000259" key="2">
    <source>
        <dbReference type="SMART" id="SM00853"/>
    </source>
</evidence>